<dbReference type="RefSeq" id="WP_067485198.1">
    <property type="nucleotide sequence ID" value="NZ_BSWU01000015.1"/>
</dbReference>
<protein>
    <recommendedName>
        <fullName evidence="1">HTH cro/C1-type domain-containing protein</fullName>
    </recommendedName>
</protein>
<evidence type="ECO:0000313" key="2">
    <source>
        <dbReference type="EMBL" id="OAQ54878.1"/>
    </source>
</evidence>
<feature type="domain" description="HTH cro/C1-type" evidence="1">
    <location>
        <begin position="7"/>
        <end position="60"/>
    </location>
</feature>
<reference evidence="2 3" key="1">
    <citation type="submission" date="2016-04" db="EMBL/GenBank/DDBJ databases">
        <title>Draft genome of an Enterococcus thailandicus strain isolated from bovine feces.</title>
        <authorList>
            <person name="Beukers A.G."/>
            <person name="Zaheer R."/>
            <person name="Goji N."/>
            <person name="Cook S.R."/>
            <person name="Amoako K."/>
            <person name="Chaves A.V."/>
            <person name="Ward M.P."/>
            <person name="Mcallister T.A."/>
        </authorList>
    </citation>
    <scope>NUCLEOTIDE SEQUENCE [LARGE SCALE GENOMIC DNA]</scope>
    <source>
        <strain evidence="2 3">F0711D 46</strain>
    </source>
</reference>
<accession>A0A179ENQ9</accession>
<evidence type="ECO:0000259" key="1">
    <source>
        <dbReference type="PROSITE" id="PS50943"/>
    </source>
</evidence>
<name>A0A179ENQ9_ENTTH</name>
<dbReference type="Proteomes" id="UP000078516">
    <property type="component" value="Unassembled WGS sequence"/>
</dbReference>
<sequence>MRVGRALKFIRVRKGISQSELANNIVSASFLSKLENEHSNISFDLALLLIDRLGVSISEFIELVKLLDEEHSTSSLVSIVDELNLRIKNKEDIEVIQQKLIQFDCSLSKIALNICKLTILDGKSKLLQNEIENLMFDWEYIGHVEVILINLYYSYSSEQFKKIIFDRFCHLHLSIPKTKEFFADHDQLLSIRQQMVV</sequence>
<dbReference type="SUPFAM" id="SSF47413">
    <property type="entry name" value="lambda repressor-like DNA-binding domains"/>
    <property type="match status" value="1"/>
</dbReference>
<dbReference type="InterPro" id="IPR010982">
    <property type="entry name" value="Lambda_DNA-bd_dom_sf"/>
</dbReference>
<dbReference type="GO" id="GO:0003677">
    <property type="term" value="F:DNA binding"/>
    <property type="evidence" value="ECO:0007669"/>
    <property type="project" value="InterPro"/>
</dbReference>
<gene>
    <name evidence="2" type="ORF">A6E74_10920</name>
</gene>
<dbReference type="AlphaFoldDB" id="A0A179ENQ9"/>
<dbReference type="PANTHER" id="PTHR37038">
    <property type="entry name" value="TRANSCRIPTIONAL REGULATOR-RELATED"/>
    <property type="match status" value="1"/>
</dbReference>
<dbReference type="Pfam" id="PF01381">
    <property type="entry name" value="HTH_3"/>
    <property type="match status" value="1"/>
</dbReference>
<dbReference type="PROSITE" id="PS50943">
    <property type="entry name" value="HTH_CROC1"/>
    <property type="match status" value="1"/>
</dbReference>
<dbReference type="SMART" id="SM00530">
    <property type="entry name" value="HTH_XRE"/>
    <property type="match status" value="1"/>
</dbReference>
<keyword evidence="3" id="KW-1185">Reference proteome</keyword>
<proteinExistence type="predicted"/>
<dbReference type="InterPro" id="IPR001387">
    <property type="entry name" value="Cro/C1-type_HTH"/>
</dbReference>
<organism evidence="2 3">
    <name type="scientific">Enterococcus thailandicus</name>
    <dbReference type="NCBI Taxonomy" id="417368"/>
    <lineage>
        <taxon>Bacteria</taxon>
        <taxon>Bacillati</taxon>
        <taxon>Bacillota</taxon>
        <taxon>Bacilli</taxon>
        <taxon>Lactobacillales</taxon>
        <taxon>Enterococcaceae</taxon>
        <taxon>Enterococcus</taxon>
    </lineage>
</organism>
<dbReference type="InterPro" id="IPR053163">
    <property type="entry name" value="HTH-type_regulator_Rgg"/>
</dbReference>
<dbReference type="EMBL" id="LWMN01000017">
    <property type="protein sequence ID" value="OAQ54878.1"/>
    <property type="molecule type" value="Genomic_DNA"/>
</dbReference>
<dbReference type="CDD" id="cd00093">
    <property type="entry name" value="HTH_XRE"/>
    <property type="match status" value="1"/>
</dbReference>
<evidence type="ECO:0000313" key="3">
    <source>
        <dbReference type="Proteomes" id="UP000078516"/>
    </source>
</evidence>
<comment type="caution">
    <text evidence="2">The sequence shown here is derived from an EMBL/GenBank/DDBJ whole genome shotgun (WGS) entry which is preliminary data.</text>
</comment>
<dbReference type="Gene3D" id="1.10.260.40">
    <property type="entry name" value="lambda repressor-like DNA-binding domains"/>
    <property type="match status" value="1"/>
</dbReference>